<name>A0A2P8D4X2_9ACTN</name>
<evidence type="ECO:0000313" key="2">
    <source>
        <dbReference type="EMBL" id="PSK92264.1"/>
    </source>
</evidence>
<dbReference type="AlphaFoldDB" id="A0A2P8D4X2"/>
<protein>
    <submittedName>
        <fullName evidence="2">Uncharacterized protein</fullName>
    </submittedName>
</protein>
<dbReference type="EMBL" id="PYGA01000018">
    <property type="protein sequence ID" value="PSK92264.1"/>
    <property type="molecule type" value="Genomic_DNA"/>
</dbReference>
<reference evidence="2 3" key="1">
    <citation type="submission" date="2018-03" db="EMBL/GenBank/DDBJ databases">
        <title>Genomic Encyclopedia of Archaeal and Bacterial Type Strains, Phase II (KMG-II): from individual species to whole genera.</title>
        <authorList>
            <person name="Goeker M."/>
        </authorList>
    </citation>
    <scope>NUCLEOTIDE SEQUENCE [LARGE SCALE GENOMIC DNA]</scope>
    <source>
        <strain evidence="2 3">DSM 45312</strain>
    </source>
</reference>
<keyword evidence="3" id="KW-1185">Reference proteome</keyword>
<sequence length="198" mass="20694">MAAGDSARGPARVNRIVLALVGLVLIAAGAAALAVGAGVFGAGPARAELFGGPVAAWLGRPWAPYALAAAAIIVALLALRWLTALGGTDTVGRLRMETEAAPGTIEMPAAVARGALEEQVGRYPGVRRVRANLAESRHDPSVRLDLTLNADADVADVWRRCRGEAIEQLRGSLEVDRLPAVIRMSMTAPPKNPRRELA</sequence>
<gene>
    <name evidence="2" type="ORF">CLV63_11821</name>
</gene>
<keyword evidence="1" id="KW-0472">Membrane</keyword>
<dbReference type="Proteomes" id="UP000240542">
    <property type="component" value="Unassembled WGS sequence"/>
</dbReference>
<comment type="caution">
    <text evidence="2">The sequence shown here is derived from an EMBL/GenBank/DDBJ whole genome shotgun (WGS) entry which is preliminary data.</text>
</comment>
<evidence type="ECO:0000256" key="1">
    <source>
        <dbReference type="SAM" id="Phobius"/>
    </source>
</evidence>
<keyword evidence="1" id="KW-0812">Transmembrane</keyword>
<proteinExistence type="predicted"/>
<accession>A0A2P8D4X2</accession>
<evidence type="ECO:0000313" key="3">
    <source>
        <dbReference type="Proteomes" id="UP000240542"/>
    </source>
</evidence>
<dbReference type="OrthoDB" id="3427173at2"/>
<dbReference type="RefSeq" id="WP_106585280.1">
    <property type="nucleotide sequence ID" value="NZ_PYGA01000018.1"/>
</dbReference>
<organism evidence="2 3">
    <name type="scientific">Murinocardiopsis flavida</name>
    <dbReference type="NCBI Taxonomy" id="645275"/>
    <lineage>
        <taxon>Bacteria</taxon>
        <taxon>Bacillati</taxon>
        <taxon>Actinomycetota</taxon>
        <taxon>Actinomycetes</taxon>
        <taxon>Streptosporangiales</taxon>
        <taxon>Nocardiopsidaceae</taxon>
        <taxon>Murinocardiopsis</taxon>
    </lineage>
</organism>
<keyword evidence="1" id="KW-1133">Transmembrane helix</keyword>
<feature type="transmembrane region" description="Helical" evidence="1">
    <location>
        <begin position="62"/>
        <end position="83"/>
    </location>
</feature>
<feature type="transmembrane region" description="Helical" evidence="1">
    <location>
        <begin position="16"/>
        <end position="42"/>
    </location>
</feature>